<organism evidence="1">
    <name type="scientific">Blastobotrys adeninivorans</name>
    <name type="common">Yeast</name>
    <name type="synonym">Arxula adeninivorans</name>
    <dbReference type="NCBI Taxonomy" id="409370"/>
    <lineage>
        <taxon>Eukaryota</taxon>
        <taxon>Fungi</taxon>
        <taxon>Dikarya</taxon>
        <taxon>Ascomycota</taxon>
        <taxon>Saccharomycotina</taxon>
        <taxon>Dipodascomycetes</taxon>
        <taxon>Dipodascales</taxon>
        <taxon>Trichomonascaceae</taxon>
        <taxon>Blastobotrys</taxon>
    </lineage>
</organism>
<dbReference type="AlphaFoldDB" id="A0A060T7F2"/>
<sequence length="67" mass="7453">MAPVDLGWDLGPGTSGTVDQWNRTKPIICQTGMRLCFLVAYQPRQEFARHEQLLQGGSVGIRVPQRA</sequence>
<gene>
    <name evidence="1" type="ORF">GNLVRS02_ARAD1C21384g</name>
</gene>
<protein>
    <submittedName>
        <fullName evidence="1">ARAD1C21384p</fullName>
    </submittedName>
</protein>
<dbReference type="EMBL" id="HG937693">
    <property type="protein sequence ID" value="CDP34827.1"/>
    <property type="molecule type" value="Genomic_DNA"/>
</dbReference>
<proteinExistence type="predicted"/>
<reference evidence="1" key="1">
    <citation type="submission" date="2014-02" db="EMBL/GenBank/DDBJ databases">
        <authorList>
            <person name="Genoscope - CEA"/>
        </authorList>
    </citation>
    <scope>NUCLEOTIDE SEQUENCE</scope>
    <source>
        <strain evidence="1">LS3</strain>
    </source>
</reference>
<accession>A0A060T7F2</accession>
<evidence type="ECO:0000313" key="1">
    <source>
        <dbReference type="EMBL" id="CDP34827.1"/>
    </source>
</evidence>
<name>A0A060T7F2_BLAAD</name>
<reference evidence="1" key="2">
    <citation type="submission" date="2014-06" db="EMBL/GenBank/DDBJ databases">
        <title>The complete genome of Blastobotrys (Arxula) adeninivorans LS3 - a yeast of biotechnological interest.</title>
        <authorList>
            <person name="Kunze G."/>
            <person name="Gaillardin C."/>
            <person name="Czernicka M."/>
            <person name="Durrens P."/>
            <person name="Martin T."/>
            <person name="Boer E."/>
            <person name="Gabaldon T."/>
            <person name="Cruz J."/>
            <person name="Talla E."/>
            <person name="Marck C."/>
            <person name="Goffeau A."/>
            <person name="Barbe V."/>
            <person name="Baret P."/>
            <person name="Baronian K."/>
            <person name="Beier S."/>
            <person name="Bleykasten C."/>
            <person name="Bode R."/>
            <person name="Casaregola S."/>
            <person name="Despons L."/>
            <person name="Fairhead C."/>
            <person name="Giersberg M."/>
            <person name="Gierski P."/>
            <person name="Hahnel U."/>
            <person name="Hartmann A."/>
            <person name="Jankowska D."/>
            <person name="Jubin C."/>
            <person name="Jung P."/>
            <person name="Lafontaine I."/>
            <person name="Leh-Louis V."/>
            <person name="Lemaire M."/>
            <person name="Marcet-Houben M."/>
            <person name="Mascher M."/>
            <person name="Morel G."/>
            <person name="Richard G.-F."/>
            <person name="Riechen J."/>
            <person name="Sacerdot C."/>
            <person name="Sarkar A."/>
            <person name="Savel G."/>
            <person name="Schacherer J."/>
            <person name="Sherman D."/>
            <person name="Straub M.-L."/>
            <person name="Stein N."/>
            <person name="Thierry A."/>
            <person name="Trautwein-Schult A."/>
            <person name="Westhof E."/>
            <person name="Worch S."/>
            <person name="Dujon B."/>
            <person name="Souciet J.-L."/>
            <person name="Wincker P."/>
            <person name="Scholz U."/>
            <person name="Neuveglise N."/>
        </authorList>
    </citation>
    <scope>NUCLEOTIDE SEQUENCE</scope>
    <source>
        <strain evidence="1">LS3</strain>
    </source>
</reference>